<protein>
    <recommendedName>
        <fullName evidence="7">Protein kinase domain-containing protein</fullName>
    </recommendedName>
</protein>
<dbReference type="Pfam" id="PF00069">
    <property type="entry name" value="Pkinase"/>
    <property type="match status" value="1"/>
</dbReference>
<dbReference type="AlphaFoldDB" id="A0A834Z771"/>
<keyword evidence="1" id="KW-0723">Serine/threonine-protein kinase</keyword>
<dbReference type="InterPro" id="IPR011009">
    <property type="entry name" value="Kinase-like_dom_sf"/>
</dbReference>
<dbReference type="Proteomes" id="UP000655225">
    <property type="component" value="Unassembled WGS sequence"/>
</dbReference>
<dbReference type="EMBL" id="JABCRI010000007">
    <property type="protein sequence ID" value="KAF8402834.1"/>
    <property type="molecule type" value="Genomic_DNA"/>
</dbReference>
<dbReference type="PROSITE" id="PS50011">
    <property type="entry name" value="PROTEIN_KINASE_DOM"/>
    <property type="match status" value="1"/>
</dbReference>
<evidence type="ECO:0000313" key="8">
    <source>
        <dbReference type="EMBL" id="KAF8402834.1"/>
    </source>
</evidence>
<keyword evidence="2" id="KW-0808">Transferase</keyword>
<sequence>METLWITEFPHTNMDKRPRKKPRLTWGMPPPIPPPQVLPAIYRGQESASGAVTNYAYSSVYCKGVPRNGSSARRDDKNGHYIFSLGENLTPRYRILSKMGEGTFGQVLECLDNEKKEVVAIKIDGSYFKNLPNSSAIKLIDFGSTTFEDQDHSYVVSTRHYRAPEVILGLGWNYPCDLWSVGCILAELCSGEALFQTHDNLEHLAMMERVLGPLPQNMVIRADRQAENYFRRGARLDWPEGATSRESIRAVWKLPRLQNLVMQHVDHSAGDLIDLLQRLLRYDPAERMKAREALRDPFFARDLRRVAEDDTSTGNAGTNREGLNAMGPYLPLSEFGFRFLKRKLLASIDLRVREEWKLCVLDPEKISLLLESRKFSEDKIDQESWKREGAVSSKKWHPLEENKSRNNI</sequence>
<evidence type="ECO:0000256" key="4">
    <source>
        <dbReference type="ARBA" id="ARBA00022777"/>
    </source>
</evidence>
<comment type="caution">
    <text evidence="8">The sequence shown here is derived from an EMBL/GenBank/DDBJ whole genome shotgun (WGS) entry which is preliminary data.</text>
</comment>
<keyword evidence="4" id="KW-0418">Kinase</keyword>
<dbReference type="GO" id="GO:0005524">
    <property type="term" value="F:ATP binding"/>
    <property type="evidence" value="ECO:0007669"/>
    <property type="project" value="UniProtKB-KW"/>
</dbReference>
<dbReference type="OrthoDB" id="283111at2759"/>
<organism evidence="8 9">
    <name type="scientific">Tetracentron sinense</name>
    <name type="common">Spur-leaf</name>
    <dbReference type="NCBI Taxonomy" id="13715"/>
    <lineage>
        <taxon>Eukaryota</taxon>
        <taxon>Viridiplantae</taxon>
        <taxon>Streptophyta</taxon>
        <taxon>Embryophyta</taxon>
        <taxon>Tracheophyta</taxon>
        <taxon>Spermatophyta</taxon>
        <taxon>Magnoliopsida</taxon>
        <taxon>Trochodendrales</taxon>
        <taxon>Trochodendraceae</taxon>
        <taxon>Tetracentron</taxon>
    </lineage>
</organism>
<dbReference type="PANTHER" id="PTHR45646:SF12">
    <property type="entry name" value="SERINE_THREONINE-PROTEIN KINASE AFC1"/>
    <property type="match status" value="1"/>
</dbReference>
<dbReference type="PANTHER" id="PTHR45646">
    <property type="entry name" value="SERINE/THREONINE-PROTEIN KINASE DOA-RELATED"/>
    <property type="match status" value="1"/>
</dbReference>
<keyword evidence="3" id="KW-0547">Nucleotide-binding</keyword>
<evidence type="ECO:0000256" key="5">
    <source>
        <dbReference type="ARBA" id="ARBA00022840"/>
    </source>
</evidence>
<evidence type="ECO:0000313" key="9">
    <source>
        <dbReference type="Proteomes" id="UP000655225"/>
    </source>
</evidence>
<dbReference type="InterPro" id="IPR051175">
    <property type="entry name" value="CLK_kinases"/>
</dbReference>
<feature type="region of interest" description="Disordered" evidence="6">
    <location>
        <begin position="377"/>
        <end position="408"/>
    </location>
</feature>
<dbReference type="InterPro" id="IPR000719">
    <property type="entry name" value="Prot_kinase_dom"/>
</dbReference>
<dbReference type="SUPFAM" id="SSF56112">
    <property type="entry name" value="Protein kinase-like (PK-like)"/>
    <property type="match status" value="1"/>
</dbReference>
<dbReference type="Gene3D" id="1.10.510.10">
    <property type="entry name" value="Transferase(Phosphotransferase) domain 1"/>
    <property type="match status" value="1"/>
</dbReference>
<evidence type="ECO:0000256" key="3">
    <source>
        <dbReference type="ARBA" id="ARBA00022741"/>
    </source>
</evidence>
<keyword evidence="9" id="KW-1185">Reference proteome</keyword>
<dbReference type="Gene3D" id="3.30.200.20">
    <property type="entry name" value="Phosphorylase Kinase, domain 1"/>
    <property type="match status" value="1"/>
</dbReference>
<dbReference type="GO" id="GO:0005634">
    <property type="term" value="C:nucleus"/>
    <property type="evidence" value="ECO:0007669"/>
    <property type="project" value="TreeGrafter"/>
</dbReference>
<evidence type="ECO:0000256" key="1">
    <source>
        <dbReference type="ARBA" id="ARBA00022527"/>
    </source>
</evidence>
<name>A0A834Z771_TETSI</name>
<dbReference type="SMART" id="SM00220">
    <property type="entry name" value="S_TKc"/>
    <property type="match status" value="1"/>
</dbReference>
<reference evidence="8 9" key="1">
    <citation type="submission" date="2020-04" db="EMBL/GenBank/DDBJ databases">
        <title>Plant Genome Project.</title>
        <authorList>
            <person name="Zhang R.-G."/>
        </authorList>
    </citation>
    <scope>NUCLEOTIDE SEQUENCE [LARGE SCALE GENOMIC DNA]</scope>
    <source>
        <strain evidence="8">YNK0</strain>
        <tissue evidence="8">Leaf</tissue>
    </source>
</reference>
<keyword evidence="5" id="KW-0067">ATP-binding</keyword>
<evidence type="ECO:0000259" key="7">
    <source>
        <dbReference type="PROSITE" id="PS50011"/>
    </source>
</evidence>
<gene>
    <name evidence="8" type="ORF">HHK36_010925</name>
</gene>
<feature type="compositionally biased region" description="Basic and acidic residues" evidence="6">
    <location>
        <begin position="377"/>
        <end position="389"/>
    </location>
</feature>
<feature type="domain" description="Protein kinase" evidence="7">
    <location>
        <begin position="1"/>
        <end position="299"/>
    </location>
</feature>
<accession>A0A834Z771</accession>
<proteinExistence type="predicted"/>
<evidence type="ECO:0000256" key="2">
    <source>
        <dbReference type="ARBA" id="ARBA00022679"/>
    </source>
</evidence>
<dbReference type="GO" id="GO:0004674">
    <property type="term" value="F:protein serine/threonine kinase activity"/>
    <property type="evidence" value="ECO:0007669"/>
    <property type="project" value="UniProtKB-KW"/>
</dbReference>
<evidence type="ECO:0000256" key="6">
    <source>
        <dbReference type="SAM" id="MobiDB-lite"/>
    </source>
</evidence>
<feature type="compositionally biased region" description="Basic and acidic residues" evidence="6">
    <location>
        <begin position="397"/>
        <end position="408"/>
    </location>
</feature>